<sequence length="147" mass="17012">MSQSRYDYDEKSETWPYFALTGLLVPLIPVTISTVVGAFSSNEPHRVEPKEASWVHTYNEKDLKKYKTKKKQKNFITKKLIFLIIGWALAAYLIYQISTIEVVVNEANFDPWKILGIDESATEKSIKAVHKLLSKTMHPDKRIKPVW</sequence>
<dbReference type="Proteomes" id="UP001165063">
    <property type="component" value="Unassembled WGS sequence"/>
</dbReference>
<accession>A0A9W6Z5U4</accession>
<dbReference type="InterPro" id="IPR001623">
    <property type="entry name" value="DnaJ_domain"/>
</dbReference>
<comment type="caution">
    <text evidence="2">The sequence shown here is derived from an EMBL/GenBank/DDBJ whole genome shotgun (WGS) entry which is preliminary data.</text>
</comment>
<evidence type="ECO:0000313" key="2">
    <source>
        <dbReference type="EMBL" id="GMG56435.1"/>
    </source>
</evidence>
<keyword evidence="1" id="KW-0472">Membrane</keyword>
<dbReference type="GO" id="GO:0003723">
    <property type="term" value="F:RNA binding"/>
    <property type="evidence" value="ECO:0007669"/>
    <property type="project" value="TreeGrafter"/>
</dbReference>
<dbReference type="PANTHER" id="PTHR24075:SF0">
    <property type="entry name" value="TRANSLOCATION PROTEIN SEC63 HOMOLOG"/>
    <property type="match status" value="1"/>
</dbReference>
<keyword evidence="1" id="KW-0812">Transmembrane</keyword>
<evidence type="ECO:0000313" key="3">
    <source>
        <dbReference type="Proteomes" id="UP001165063"/>
    </source>
</evidence>
<dbReference type="Gene3D" id="1.10.287.110">
    <property type="entry name" value="DnaJ domain"/>
    <property type="match status" value="1"/>
</dbReference>
<dbReference type="CDD" id="cd06257">
    <property type="entry name" value="DnaJ"/>
    <property type="match status" value="1"/>
</dbReference>
<organism evidence="2 3">
    <name type="scientific">Ambrosiozyma monospora</name>
    <name type="common">Yeast</name>
    <name type="synonym">Endomycopsis monosporus</name>
    <dbReference type="NCBI Taxonomy" id="43982"/>
    <lineage>
        <taxon>Eukaryota</taxon>
        <taxon>Fungi</taxon>
        <taxon>Dikarya</taxon>
        <taxon>Ascomycota</taxon>
        <taxon>Saccharomycotina</taxon>
        <taxon>Pichiomycetes</taxon>
        <taxon>Pichiales</taxon>
        <taxon>Pichiaceae</taxon>
        <taxon>Ambrosiozyma</taxon>
    </lineage>
</organism>
<dbReference type="PANTHER" id="PTHR24075">
    <property type="entry name" value="SEC63 DOMAIN-CONTAINING"/>
    <property type="match status" value="1"/>
</dbReference>
<dbReference type="InterPro" id="IPR036869">
    <property type="entry name" value="J_dom_sf"/>
</dbReference>
<protein>
    <submittedName>
        <fullName evidence="2">Unnamed protein product</fullName>
    </submittedName>
</protein>
<dbReference type="OrthoDB" id="1734229at2759"/>
<keyword evidence="1" id="KW-1133">Transmembrane helix</keyword>
<feature type="transmembrane region" description="Helical" evidence="1">
    <location>
        <begin position="75"/>
        <end position="95"/>
    </location>
</feature>
<proteinExistence type="predicted"/>
<dbReference type="GO" id="GO:0006614">
    <property type="term" value="P:SRP-dependent cotranslational protein targeting to membrane"/>
    <property type="evidence" value="ECO:0007669"/>
    <property type="project" value="TreeGrafter"/>
</dbReference>
<dbReference type="GO" id="GO:0031207">
    <property type="term" value="C:Sec62/Sec63 complex"/>
    <property type="evidence" value="ECO:0007669"/>
    <property type="project" value="TreeGrafter"/>
</dbReference>
<dbReference type="AlphaFoldDB" id="A0A9W6Z5U4"/>
<reference evidence="2" key="1">
    <citation type="submission" date="2023-04" db="EMBL/GenBank/DDBJ databases">
        <title>Ambrosiozyma monospora NBRC 1965.</title>
        <authorList>
            <person name="Ichikawa N."/>
            <person name="Sato H."/>
            <person name="Tonouchi N."/>
        </authorList>
    </citation>
    <scope>NUCLEOTIDE SEQUENCE</scope>
    <source>
        <strain evidence="2">NBRC 1965</strain>
    </source>
</reference>
<feature type="transmembrane region" description="Helical" evidence="1">
    <location>
        <begin position="15"/>
        <end position="39"/>
    </location>
</feature>
<dbReference type="GO" id="GO:0008320">
    <property type="term" value="F:protein transmembrane transporter activity"/>
    <property type="evidence" value="ECO:0007669"/>
    <property type="project" value="TreeGrafter"/>
</dbReference>
<dbReference type="EMBL" id="BSXU01007608">
    <property type="protein sequence ID" value="GMG56435.1"/>
    <property type="molecule type" value="Genomic_DNA"/>
</dbReference>
<dbReference type="SUPFAM" id="SSF46565">
    <property type="entry name" value="Chaperone J-domain"/>
    <property type="match status" value="1"/>
</dbReference>
<dbReference type="GO" id="GO:0006620">
    <property type="term" value="P:post-translational protein targeting to endoplasmic reticulum membrane"/>
    <property type="evidence" value="ECO:0007669"/>
    <property type="project" value="TreeGrafter"/>
</dbReference>
<name>A0A9W6Z5U4_AMBMO</name>
<keyword evidence="3" id="KW-1185">Reference proteome</keyword>
<evidence type="ECO:0000256" key="1">
    <source>
        <dbReference type="SAM" id="Phobius"/>
    </source>
</evidence>
<gene>
    <name evidence="2" type="ORF">Amon01_000850200</name>
</gene>